<name>A0AAQ3UJ10_PASNO</name>
<organism evidence="2 3">
    <name type="scientific">Paspalum notatum var. saurae</name>
    <dbReference type="NCBI Taxonomy" id="547442"/>
    <lineage>
        <taxon>Eukaryota</taxon>
        <taxon>Viridiplantae</taxon>
        <taxon>Streptophyta</taxon>
        <taxon>Embryophyta</taxon>
        <taxon>Tracheophyta</taxon>
        <taxon>Spermatophyta</taxon>
        <taxon>Magnoliopsida</taxon>
        <taxon>Liliopsida</taxon>
        <taxon>Poales</taxon>
        <taxon>Poaceae</taxon>
        <taxon>PACMAD clade</taxon>
        <taxon>Panicoideae</taxon>
        <taxon>Andropogonodae</taxon>
        <taxon>Paspaleae</taxon>
        <taxon>Paspalinae</taxon>
        <taxon>Paspalum</taxon>
    </lineage>
</organism>
<gene>
    <name evidence="2" type="ORF">U9M48_037365</name>
</gene>
<evidence type="ECO:0000313" key="3">
    <source>
        <dbReference type="Proteomes" id="UP001341281"/>
    </source>
</evidence>
<dbReference type="AlphaFoldDB" id="A0AAQ3UJ10"/>
<evidence type="ECO:0000256" key="1">
    <source>
        <dbReference type="SAM" id="MobiDB-lite"/>
    </source>
</evidence>
<reference evidence="2 3" key="1">
    <citation type="submission" date="2024-02" db="EMBL/GenBank/DDBJ databases">
        <title>High-quality chromosome-scale genome assembly of Pensacola bahiagrass (Paspalum notatum Flugge var. saurae).</title>
        <authorList>
            <person name="Vega J.M."/>
            <person name="Podio M."/>
            <person name="Orjuela J."/>
            <person name="Siena L.A."/>
            <person name="Pessino S.C."/>
            <person name="Combes M.C."/>
            <person name="Mariac C."/>
            <person name="Albertini E."/>
            <person name="Pupilli F."/>
            <person name="Ortiz J.P.A."/>
            <person name="Leblanc O."/>
        </authorList>
    </citation>
    <scope>NUCLEOTIDE SEQUENCE [LARGE SCALE GENOMIC DNA]</scope>
    <source>
        <strain evidence="2">R1</strain>
        <tissue evidence="2">Leaf</tissue>
    </source>
</reference>
<keyword evidence="3" id="KW-1185">Reference proteome</keyword>
<accession>A0AAQ3UJ10</accession>
<protein>
    <submittedName>
        <fullName evidence="2">Uncharacterized protein</fullName>
    </submittedName>
</protein>
<feature type="region of interest" description="Disordered" evidence="1">
    <location>
        <begin position="54"/>
        <end position="90"/>
    </location>
</feature>
<sequence>MSTPEVPAAPTAAPGAEPVAVLSADLSPLPMPGNNIRARQVKLKVIGEGLDLDDQATAARPRGNQAPCSRQPSARRRWRARAAPGCSAMGSPAGATAALLATAALPRWARRRPGCGGRSGACDGGQAPCSRRLAERRRPCLARAAAVARRPSACFFLLF</sequence>
<dbReference type="Proteomes" id="UP001341281">
    <property type="component" value="Chromosome 08"/>
</dbReference>
<dbReference type="EMBL" id="CP144752">
    <property type="protein sequence ID" value="WVZ91160.1"/>
    <property type="molecule type" value="Genomic_DNA"/>
</dbReference>
<evidence type="ECO:0000313" key="2">
    <source>
        <dbReference type="EMBL" id="WVZ91160.1"/>
    </source>
</evidence>
<proteinExistence type="predicted"/>